<sequence length="66" mass="7847">MANKNICKHKDVCQVYQGRTIENKRMLTVYKNVFCIRGYRGWQNCKEYLMFENIGPSSNINNNKLK</sequence>
<organism evidence="1 2">
    <name type="scientific">Plebeiibacterium sediminum</name>
    <dbReference type="NCBI Taxonomy" id="2992112"/>
    <lineage>
        <taxon>Bacteria</taxon>
        <taxon>Pseudomonadati</taxon>
        <taxon>Bacteroidota</taxon>
        <taxon>Bacteroidia</taxon>
        <taxon>Marinilabiliales</taxon>
        <taxon>Marinilabiliaceae</taxon>
        <taxon>Plebeiibacterium</taxon>
    </lineage>
</organism>
<keyword evidence="2" id="KW-1185">Reference proteome</keyword>
<reference evidence="1" key="1">
    <citation type="submission" date="2022-10" db="EMBL/GenBank/DDBJ databases">
        <authorList>
            <person name="Yu W.X."/>
        </authorList>
    </citation>
    <scope>NUCLEOTIDE SEQUENCE</scope>
    <source>
        <strain evidence="1">AAT</strain>
    </source>
</reference>
<dbReference type="EMBL" id="JAPDPJ010000014">
    <property type="protein sequence ID" value="MCW3786468.1"/>
    <property type="molecule type" value="Genomic_DNA"/>
</dbReference>
<name>A0AAE3SFR5_9BACT</name>
<comment type="caution">
    <text evidence="1">The sequence shown here is derived from an EMBL/GenBank/DDBJ whole genome shotgun (WGS) entry which is preliminary data.</text>
</comment>
<accession>A0AAE3SFR5</accession>
<evidence type="ECO:0000313" key="1">
    <source>
        <dbReference type="EMBL" id="MCW3786468.1"/>
    </source>
</evidence>
<protein>
    <submittedName>
        <fullName evidence="1">Uncharacterized protein</fullName>
    </submittedName>
</protein>
<dbReference type="AlphaFoldDB" id="A0AAE3SFR5"/>
<evidence type="ECO:0000313" key="2">
    <source>
        <dbReference type="Proteomes" id="UP001209229"/>
    </source>
</evidence>
<proteinExistence type="predicted"/>
<dbReference type="Proteomes" id="UP001209229">
    <property type="component" value="Unassembled WGS sequence"/>
</dbReference>
<gene>
    <name evidence="1" type="ORF">OM075_08310</name>
</gene>
<dbReference type="RefSeq" id="WP_301190032.1">
    <property type="nucleotide sequence ID" value="NZ_JAPDPJ010000014.1"/>
</dbReference>